<dbReference type="InParanoid" id="A0A7J8HC18"/>
<dbReference type="AlphaFoldDB" id="A0A7J8HC18"/>
<evidence type="ECO:0000313" key="1">
    <source>
        <dbReference type="EMBL" id="KAF6469813.1"/>
    </source>
</evidence>
<name>A0A7J8HC18_MOLMO</name>
<organism evidence="1 2">
    <name type="scientific">Molossus molossus</name>
    <name type="common">Pallas' mastiff bat</name>
    <name type="synonym">Vespertilio molossus</name>
    <dbReference type="NCBI Taxonomy" id="27622"/>
    <lineage>
        <taxon>Eukaryota</taxon>
        <taxon>Metazoa</taxon>
        <taxon>Chordata</taxon>
        <taxon>Craniata</taxon>
        <taxon>Vertebrata</taxon>
        <taxon>Euteleostomi</taxon>
        <taxon>Mammalia</taxon>
        <taxon>Eutheria</taxon>
        <taxon>Laurasiatheria</taxon>
        <taxon>Chiroptera</taxon>
        <taxon>Yangochiroptera</taxon>
        <taxon>Molossidae</taxon>
        <taxon>Molossus</taxon>
    </lineage>
</organism>
<accession>A0A7J8HC18</accession>
<evidence type="ECO:0000313" key="2">
    <source>
        <dbReference type="Proteomes" id="UP000550707"/>
    </source>
</evidence>
<gene>
    <name evidence="1" type="ORF">HJG59_011170</name>
</gene>
<dbReference type="EMBL" id="JACASF010000007">
    <property type="protein sequence ID" value="KAF6469813.1"/>
    <property type="molecule type" value="Genomic_DNA"/>
</dbReference>
<keyword evidence="2" id="KW-1185">Reference proteome</keyword>
<reference evidence="1 2" key="1">
    <citation type="journal article" date="2020" name="Nature">
        <title>Six reference-quality genomes reveal evolution of bat adaptations.</title>
        <authorList>
            <person name="Jebb D."/>
            <person name="Huang Z."/>
            <person name="Pippel M."/>
            <person name="Hughes G.M."/>
            <person name="Lavrichenko K."/>
            <person name="Devanna P."/>
            <person name="Winkler S."/>
            <person name="Jermiin L.S."/>
            <person name="Skirmuntt E.C."/>
            <person name="Katzourakis A."/>
            <person name="Burkitt-Gray L."/>
            <person name="Ray D.A."/>
            <person name="Sullivan K.A.M."/>
            <person name="Roscito J.G."/>
            <person name="Kirilenko B.M."/>
            <person name="Davalos L.M."/>
            <person name="Corthals A.P."/>
            <person name="Power M.L."/>
            <person name="Jones G."/>
            <person name="Ransome R.D."/>
            <person name="Dechmann D.K.N."/>
            <person name="Locatelli A.G."/>
            <person name="Puechmaille S.J."/>
            <person name="Fedrigo O."/>
            <person name="Jarvis E.D."/>
            <person name="Hiller M."/>
            <person name="Vernes S.C."/>
            <person name="Myers E.W."/>
            <person name="Teeling E.C."/>
        </authorList>
    </citation>
    <scope>NUCLEOTIDE SEQUENCE [LARGE SCALE GENOMIC DNA]</scope>
    <source>
        <strain evidence="1">MMolMol1</strain>
        <tissue evidence="1">Muscle</tissue>
    </source>
</reference>
<proteinExistence type="predicted"/>
<comment type="caution">
    <text evidence="1">The sequence shown here is derived from an EMBL/GenBank/DDBJ whole genome shotgun (WGS) entry which is preliminary data.</text>
</comment>
<dbReference type="Proteomes" id="UP000550707">
    <property type="component" value="Unassembled WGS sequence"/>
</dbReference>
<protein>
    <submittedName>
        <fullName evidence="1">Uncharacterized protein</fullName>
    </submittedName>
</protein>
<sequence length="143" mass="15317">MICAQAGAAKVSGRLSGTLLCRPFLCPSLGGLLAALEALTALSFPRTRDPPPPHPLASPGRFSCQPGARVQQTHPALQCGEAQRETKKSQAVSQRLPLLRCPPCEEEVSVWGRRNLRNSPSQPTPTLVYQNSGSGFRLGLLFS</sequence>